<dbReference type="Pfam" id="PF00622">
    <property type="entry name" value="SPRY"/>
    <property type="match status" value="2"/>
</dbReference>
<dbReference type="PANTHER" id="PTHR12245">
    <property type="entry name" value="SPRY DOMAIN CONTAINING SOCS BOX PROTEIN"/>
    <property type="match status" value="1"/>
</dbReference>
<proteinExistence type="predicted"/>
<dbReference type="InterPro" id="IPR050672">
    <property type="entry name" value="FBXO45-Fsn/SPSB_families"/>
</dbReference>
<dbReference type="InterPro" id="IPR043136">
    <property type="entry name" value="B30.2/SPRY_sf"/>
</dbReference>
<dbReference type="InterPro" id="IPR013320">
    <property type="entry name" value="ConA-like_dom_sf"/>
</dbReference>
<organism evidence="3 4">
    <name type="scientific">Magnetospirillum aberrantis SpK</name>
    <dbReference type="NCBI Taxonomy" id="908842"/>
    <lineage>
        <taxon>Bacteria</taxon>
        <taxon>Pseudomonadati</taxon>
        <taxon>Pseudomonadota</taxon>
        <taxon>Alphaproteobacteria</taxon>
        <taxon>Rhodospirillales</taxon>
        <taxon>Rhodospirillaceae</taxon>
        <taxon>Magnetospirillum</taxon>
    </lineage>
</organism>
<dbReference type="InterPro" id="IPR001870">
    <property type="entry name" value="B30.2/SPRY"/>
</dbReference>
<evidence type="ECO:0000313" key="4">
    <source>
        <dbReference type="Proteomes" id="UP000480684"/>
    </source>
</evidence>
<dbReference type="Pfam" id="PF13385">
    <property type="entry name" value="Laminin_G_3"/>
    <property type="match status" value="1"/>
</dbReference>
<dbReference type="Proteomes" id="UP000480684">
    <property type="component" value="Unassembled WGS sequence"/>
</dbReference>
<dbReference type="Gene3D" id="2.60.120.920">
    <property type="match status" value="2"/>
</dbReference>
<dbReference type="SMART" id="SM00449">
    <property type="entry name" value="SPRY"/>
    <property type="match status" value="2"/>
</dbReference>
<feature type="region of interest" description="Disordered" evidence="1">
    <location>
        <begin position="685"/>
        <end position="704"/>
    </location>
</feature>
<dbReference type="EMBL" id="JAAIYP010000038">
    <property type="protein sequence ID" value="NFV80790.1"/>
    <property type="molecule type" value="Genomic_DNA"/>
</dbReference>
<evidence type="ECO:0000313" key="3">
    <source>
        <dbReference type="EMBL" id="NFV80790.1"/>
    </source>
</evidence>
<feature type="domain" description="B30.2/SPRY" evidence="2">
    <location>
        <begin position="218"/>
        <end position="410"/>
    </location>
</feature>
<evidence type="ECO:0000259" key="2">
    <source>
        <dbReference type="PROSITE" id="PS50188"/>
    </source>
</evidence>
<protein>
    <recommendedName>
        <fullName evidence="2">B30.2/SPRY domain-containing protein</fullName>
    </recommendedName>
</protein>
<feature type="domain" description="B30.2/SPRY" evidence="2">
    <location>
        <begin position="425"/>
        <end position="596"/>
    </location>
</feature>
<dbReference type="InterPro" id="IPR003877">
    <property type="entry name" value="SPRY_dom"/>
</dbReference>
<keyword evidence="4" id="KW-1185">Reference proteome</keyword>
<dbReference type="AlphaFoldDB" id="A0A7C9UX26"/>
<accession>A0A7C9UX26</accession>
<dbReference type="PROSITE" id="PS50188">
    <property type="entry name" value="B302_SPRY"/>
    <property type="match status" value="2"/>
</dbReference>
<reference evidence="3 4" key="1">
    <citation type="submission" date="2020-02" db="EMBL/GenBank/DDBJ databases">
        <authorList>
            <person name="Dziuba M."/>
            <person name="Kuznetsov B."/>
            <person name="Mardanov A."/>
            <person name="Ravin N."/>
            <person name="Grouzdev D."/>
        </authorList>
    </citation>
    <scope>NUCLEOTIDE SEQUENCE [LARGE SCALE GENOMIC DNA]</scope>
    <source>
        <strain evidence="3 4">SpK</strain>
    </source>
</reference>
<dbReference type="RefSeq" id="WP_163679668.1">
    <property type="nucleotide sequence ID" value="NZ_JAAIYP010000038.1"/>
</dbReference>
<evidence type="ECO:0000256" key="1">
    <source>
        <dbReference type="SAM" id="MobiDB-lite"/>
    </source>
</evidence>
<name>A0A7C9UX26_9PROT</name>
<comment type="caution">
    <text evidence="3">The sequence shown here is derived from an EMBL/GenBank/DDBJ whole genome shotgun (WGS) entry which is preliminary data.</text>
</comment>
<gene>
    <name evidence="3" type="ORF">G4223_11785</name>
</gene>
<sequence length="704" mass="74213">MLSDTMMLGGGRKAAYPIDNSLLFRGSQYLTRTPAVEGNRKTFTFNCWFRRSALSVRQRLLFVGGAGDDSGLFSLEVLNDKIQVSGGVSSWRVTTSVLRDVTAWYHVVLAVDTRSQIVDLYINGERVTAFETSNDIPVDLLTAVNSSNVIHYLGRTDSTTTGGGSLNFLQGYMAEPILVDGSALDPSYFGQIDPVTGSWRPKAVSGVDFGTNGFYLGKPWDAANLGMDSSGNPVSYASMQAGTTNSTYLGLTNDGLTLNYADAGSAGGTRTALGMVGGKYYWELAISSALSLDGIVSGICTAEFDFSNYVGYTAGGWGWAAGQARKYHSGSYSAFGSAGAVGGTIMFAYDASAGKLWFGYNGTWMGVSSQSDPANGLNPAYSGIVGSVYPATSCQPFAGSLTYNFGATEFAYTPPAGFNGLTDSWQASGFAASDVMGDSPTNVYATLNPLDQNPSINVLTLSDGNLRCTWTNDDWAVASIWVTAGKWYWEWSCVSRPSYSQMPGITNRLSSIGRPVWSYNGFNGEIFNGSSYLGVSYGTWGAGDIIGMALDMDAGTLSWYKNGVLSTAISGLSGAYAPSVDGNDGVADLNFGQRPFAFTPPDGFQSLCTANLPATTGQTGGTFTGNANADGPCVFTGAVPETLSVNGNAVIWGTHADKLATGFKIRTASSAYNVSGDNTWVATYDRKPTVGPKNRAPANAQGNP</sequence>
<dbReference type="PANTHER" id="PTHR12245:SF5">
    <property type="entry name" value="SPRY DOMAIN-CONTAINING SOCS BOX PROTEIN 3"/>
    <property type="match status" value="1"/>
</dbReference>
<dbReference type="SUPFAM" id="SSF49899">
    <property type="entry name" value="Concanavalin A-like lectins/glucanases"/>
    <property type="match status" value="3"/>
</dbReference>
<dbReference type="CDD" id="cd11709">
    <property type="entry name" value="SPRY"/>
    <property type="match status" value="1"/>
</dbReference>
<dbReference type="Gene3D" id="2.60.120.200">
    <property type="match status" value="1"/>
</dbReference>